<dbReference type="EC" id="2.7.13.3" evidence="2"/>
<keyword evidence="9" id="KW-0418">Kinase</keyword>
<dbReference type="InterPro" id="IPR011102">
    <property type="entry name" value="Sig_transdc_His_kinase_HWE"/>
</dbReference>
<evidence type="ECO:0000256" key="3">
    <source>
        <dbReference type="ARBA" id="ARBA00022553"/>
    </source>
</evidence>
<dbReference type="Pfam" id="PF07536">
    <property type="entry name" value="HWE_HK"/>
    <property type="match status" value="1"/>
</dbReference>
<dbReference type="OrthoDB" id="9808408at2"/>
<evidence type="ECO:0000256" key="6">
    <source>
        <dbReference type="ARBA" id="ARBA00022679"/>
    </source>
</evidence>
<dbReference type="Gene3D" id="3.30.565.10">
    <property type="entry name" value="Histidine kinase-like ATPase, C-terminal domain"/>
    <property type="match status" value="1"/>
</dbReference>
<keyword evidence="3" id="KW-0597">Phosphoprotein</keyword>
<dbReference type="Gene3D" id="3.30.450.20">
    <property type="entry name" value="PAS domain"/>
    <property type="match status" value="3"/>
</dbReference>
<evidence type="ECO:0000256" key="5">
    <source>
        <dbReference type="ARBA" id="ARBA00022643"/>
    </source>
</evidence>
<dbReference type="PROSITE" id="PS50112">
    <property type="entry name" value="PAS"/>
    <property type="match status" value="2"/>
</dbReference>
<dbReference type="InterPro" id="IPR013656">
    <property type="entry name" value="PAS_4"/>
</dbReference>
<dbReference type="InterPro" id="IPR000014">
    <property type="entry name" value="PAS"/>
</dbReference>
<dbReference type="PANTHER" id="PTHR41523:SF7">
    <property type="entry name" value="HISTIDINE KINASE"/>
    <property type="match status" value="1"/>
</dbReference>
<comment type="catalytic activity">
    <reaction evidence="1">
        <text>ATP + protein L-histidine = ADP + protein N-phospho-L-histidine.</text>
        <dbReference type="EC" id="2.7.13.3"/>
    </reaction>
</comment>
<dbReference type="PROSITE" id="PS50113">
    <property type="entry name" value="PAC"/>
    <property type="match status" value="1"/>
</dbReference>
<dbReference type="SUPFAM" id="SSF55785">
    <property type="entry name" value="PYP-like sensor domain (PAS domain)"/>
    <property type="match status" value="3"/>
</dbReference>
<dbReference type="SMART" id="SM00091">
    <property type="entry name" value="PAS"/>
    <property type="match status" value="3"/>
</dbReference>
<sequence>MLSPDSPDVSPVVDTPGRPLSFDDALLDMLPIGVCSLDADGAVLRYNRIAEQICGDAIKAYGRLRILCSDGTEWAFDDTPLADAIRTGRPSQDIALLIDQPDRGPTPVLANIQAVRNGTGAVTGAIVCFQANTPARQCNADRRRSVEWLSAIVENTPECVKVVDHDGVLVQMNPAGLRMLDAKTPEQVEGQCVFDVIAPEHRDYWRAQHQRVCGGEKLNWEFDIISLGGTRRHMETHAVPMAMPQSLPGAPRGFVQLAVTRDITDRKRLEAATREAERRLANLLDALPSAVYTTDASGTVTYFNQACVELAGRVPEIGADEWCVTWRLHWPDGTPMPHETCPMAVALLENRAIHGAEAVAERPDGTRVPFLAYPTPLRNGAGELVGAVNMLVDITERKVAEDRRQLLLNELNHRVKNTLATVQSIAAQSFRRDEISDGYRWFEGRLIALSRAHDVLSRESWQAARLNDIVDQVVAPFQANGRHRFVAEGPVLRLRPKAALALSMALHELCTNAAKFGALVSEEGQVRIQWQVAPGASGECVRLHWKEVGGPPVSPPLRRGFGSRLLEYGLAGELDAHVRLAYPLDGVACDIEVPLP</sequence>
<proteinExistence type="predicted"/>
<dbReference type="CDD" id="cd00130">
    <property type="entry name" value="PAS"/>
    <property type="match status" value="2"/>
</dbReference>
<feature type="domain" description="PAS" evidence="12">
    <location>
        <begin position="145"/>
        <end position="216"/>
    </location>
</feature>
<keyword evidence="4" id="KW-0285">Flavoprotein</keyword>
<dbReference type="GO" id="GO:0005524">
    <property type="term" value="F:ATP binding"/>
    <property type="evidence" value="ECO:0007669"/>
    <property type="project" value="UniProtKB-KW"/>
</dbReference>
<evidence type="ECO:0000313" key="15">
    <source>
        <dbReference type="Proteomes" id="UP000438983"/>
    </source>
</evidence>
<dbReference type="GO" id="GO:0004673">
    <property type="term" value="F:protein histidine kinase activity"/>
    <property type="evidence" value="ECO:0007669"/>
    <property type="project" value="UniProtKB-EC"/>
</dbReference>
<dbReference type="SMART" id="SM00911">
    <property type="entry name" value="HWE_HK"/>
    <property type="match status" value="1"/>
</dbReference>
<keyword evidence="6" id="KW-0808">Transferase</keyword>
<dbReference type="InterPro" id="IPR035965">
    <property type="entry name" value="PAS-like_dom_sf"/>
</dbReference>
<protein>
    <recommendedName>
        <fullName evidence="2">histidine kinase</fullName>
        <ecNumber evidence="2">2.7.13.3</ecNumber>
    </recommendedName>
</protein>
<evidence type="ECO:0000313" key="14">
    <source>
        <dbReference type="EMBL" id="QGZ31349.1"/>
    </source>
</evidence>
<evidence type="ECO:0000256" key="11">
    <source>
        <dbReference type="ARBA" id="ARBA00023026"/>
    </source>
</evidence>
<evidence type="ECO:0000256" key="9">
    <source>
        <dbReference type="ARBA" id="ARBA00022777"/>
    </source>
</evidence>
<keyword evidence="8" id="KW-0547">Nucleotide-binding</keyword>
<feature type="domain" description="PAS" evidence="12">
    <location>
        <begin position="276"/>
        <end position="316"/>
    </location>
</feature>
<evidence type="ECO:0000259" key="13">
    <source>
        <dbReference type="PROSITE" id="PS50113"/>
    </source>
</evidence>
<name>A0A6I6LKH2_STUST</name>
<evidence type="ECO:0000256" key="8">
    <source>
        <dbReference type="ARBA" id="ARBA00022741"/>
    </source>
</evidence>
<dbReference type="InterPro" id="IPR000700">
    <property type="entry name" value="PAS-assoc_C"/>
</dbReference>
<keyword evidence="5" id="KW-0288">FMN</keyword>
<dbReference type="Pfam" id="PF13426">
    <property type="entry name" value="PAS_9"/>
    <property type="match status" value="1"/>
</dbReference>
<dbReference type="InterPro" id="IPR036890">
    <property type="entry name" value="HATPase_C_sf"/>
</dbReference>
<evidence type="ECO:0000256" key="1">
    <source>
        <dbReference type="ARBA" id="ARBA00000085"/>
    </source>
</evidence>
<organism evidence="14 15">
    <name type="scientific">Stutzerimonas stutzeri</name>
    <name type="common">Pseudomonas stutzeri</name>
    <dbReference type="NCBI Taxonomy" id="316"/>
    <lineage>
        <taxon>Bacteria</taxon>
        <taxon>Pseudomonadati</taxon>
        <taxon>Pseudomonadota</taxon>
        <taxon>Gammaproteobacteria</taxon>
        <taxon>Pseudomonadales</taxon>
        <taxon>Pseudomonadaceae</taxon>
        <taxon>Stutzerimonas</taxon>
    </lineage>
</organism>
<dbReference type="Proteomes" id="UP000438983">
    <property type="component" value="Chromosome"/>
</dbReference>
<dbReference type="EMBL" id="CP046902">
    <property type="protein sequence ID" value="QGZ31349.1"/>
    <property type="molecule type" value="Genomic_DNA"/>
</dbReference>
<dbReference type="AlphaFoldDB" id="A0A6I6LKH2"/>
<keyword evidence="7" id="KW-0677">Repeat</keyword>
<evidence type="ECO:0000259" key="12">
    <source>
        <dbReference type="PROSITE" id="PS50112"/>
    </source>
</evidence>
<reference evidence="14 15" key="1">
    <citation type="submission" date="2019-12" db="EMBL/GenBank/DDBJ databases">
        <title>Complete genome sequence of Pseudomonas stutzeri.</title>
        <authorList>
            <person name="Lim S.R."/>
            <person name="Kim J.H."/>
        </authorList>
    </citation>
    <scope>NUCLEOTIDE SEQUENCE [LARGE SCALE GENOMIC DNA]</scope>
    <source>
        <strain evidence="14 15">PM101005</strain>
    </source>
</reference>
<accession>A0A6I6LKH2</accession>
<feature type="domain" description="PAC" evidence="13">
    <location>
        <begin position="354"/>
        <end position="406"/>
    </location>
</feature>
<evidence type="ECO:0000256" key="7">
    <source>
        <dbReference type="ARBA" id="ARBA00022737"/>
    </source>
</evidence>
<dbReference type="NCBIfam" id="TIGR00229">
    <property type="entry name" value="sensory_box"/>
    <property type="match status" value="2"/>
</dbReference>
<evidence type="ECO:0000256" key="10">
    <source>
        <dbReference type="ARBA" id="ARBA00022840"/>
    </source>
</evidence>
<dbReference type="Pfam" id="PF08448">
    <property type="entry name" value="PAS_4"/>
    <property type="match status" value="2"/>
</dbReference>
<keyword evidence="10" id="KW-0067">ATP-binding</keyword>
<dbReference type="RefSeq" id="WP_158188810.1">
    <property type="nucleotide sequence ID" value="NZ_CP046902.1"/>
</dbReference>
<evidence type="ECO:0000256" key="4">
    <source>
        <dbReference type="ARBA" id="ARBA00022630"/>
    </source>
</evidence>
<dbReference type="PANTHER" id="PTHR41523">
    <property type="entry name" value="TWO-COMPONENT SYSTEM SENSOR PROTEIN"/>
    <property type="match status" value="1"/>
</dbReference>
<gene>
    <name evidence="14" type="ORF">GQA94_15235</name>
</gene>
<keyword evidence="11" id="KW-0843">Virulence</keyword>
<evidence type="ECO:0000256" key="2">
    <source>
        <dbReference type="ARBA" id="ARBA00012438"/>
    </source>
</evidence>